<evidence type="ECO:0000256" key="4">
    <source>
        <dbReference type="ARBA" id="ARBA00023015"/>
    </source>
</evidence>
<dbReference type="EMBL" id="KV440986">
    <property type="protein sequence ID" value="OAD71152.1"/>
    <property type="molecule type" value="Genomic_DNA"/>
</dbReference>
<dbReference type="GO" id="GO:0003712">
    <property type="term" value="F:transcription coregulator activity"/>
    <property type="evidence" value="ECO:0007669"/>
    <property type="project" value="InterPro"/>
</dbReference>
<organism evidence="10 11">
    <name type="scientific">Phycomyces blakesleeanus (strain ATCC 8743b / DSM 1359 / FGSC 10004 / NBRC 33097 / NRRL 1555)</name>
    <dbReference type="NCBI Taxonomy" id="763407"/>
    <lineage>
        <taxon>Eukaryota</taxon>
        <taxon>Fungi</taxon>
        <taxon>Fungi incertae sedis</taxon>
        <taxon>Mucoromycota</taxon>
        <taxon>Mucoromycotina</taxon>
        <taxon>Mucoromycetes</taxon>
        <taxon>Mucorales</taxon>
        <taxon>Phycomycetaceae</taxon>
        <taxon>Phycomyces</taxon>
    </lineage>
</organism>
<evidence type="ECO:0000256" key="5">
    <source>
        <dbReference type="ARBA" id="ARBA00023163"/>
    </source>
</evidence>
<dbReference type="RefSeq" id="XP_018289192.1">
    <property type="nucleotide sequence ID" value="XM_018438575.1"/>
</dbReference>
<feature type="compositionally biased region" description="Polar residues" evidence="8">
    <location>
        <begin position="12"/>
        <end position="37"/>
    </location>
</feature>
<dbReference type="InterPro" id="IPR019035">
    <property type="entry name" value="Mediator_Med12"/>
</dbReference>
<evidence type="ECO:0000313" key="11">
    <source>
        <dbReference type="Proteomes" id="UP000077315"/>
    </source>
</evidence>
<name>A0A162TUR6_PHYB8</name>
<comment type="similarity">
    <text evidence="2">Belongs to the Mediator complex subunit 12 family.</text>
</comment>
<sequence length="1816" mass="206360">MSGRHQAPYARYNQSNQPINSVKHNLNIPFNPQNNAQGIGHSSASSASYNNASSMASPYSSSSSPGHPSPNMAKHVTHNTQLKKYTLKPPPRLQPLSKTMTQLGYPGIFPQRSSQDEDVLTESNMRNGFNDRPIVSNEHTCAHDIVYGKLQDDQRLMNELGSFMVDVLKRKRKAAKVTGNTSFKPPLRSTLGDNKKDQWMQDLAGGTVPLRKLARNVPHGFKGEKLLETLALRQVPFLRASWYIKIVGLSEMTQRNANNTNPPVSQANQWTIIVISHLKKQLGELTATNTASHHNNTNSRGHKGHNNTSNHYDGSTKPWASPENRARFEQRWLYSTRLTRWQYCEGLLDQRTFLRSSLDTLLASGSFEVMWLILTGLVQDYVDEYRRNRTLMKLLIETLIKTYNALLSHTAQIHGDKSYWIYCGLQKEIKQMLQSLFLSTPDVFVIPKLYHQYRDVFDAILGEDNSESALQTIPDVCNTMKKYWNIVKARNEVFCGTAEENKIKQDGNSREDKKTTAQNLTEEVRDGEHVVHVLDNIGRHVGSHSGLLIDQNGWMSVNGKTAKSAAKAIFGTGDVDQQAFVHIIKTMCQWATSDARYGDWRPYLIASILLHWRDSSKTTERKTMLQDSFIRFLDEESLSDETEIQNSDEINANNDPTFESSTLIRLQLFSYQKYLLRLIARGELEPSQRHKRSIRQSLHYLASFPLLTPPPAGLVHQRRVAIYGVRNVNGDYQEKEDLSHMKRLAKLSMTGNMENESFLFGENSREMTSPEPSDSIASFDITLLDKYIQEIAQTMQNSTRYVVQLFCDWMVDQVMRFVVKSVQIGEDNWRVMTTPGSCLLNTRQYITIIKILEHAKDYTNIVQIALWVLKKTNERALYLYIIDSLRKYASIWKLTNYSNQVAEALWEKHQDLQARGIRERCIMMYIVQLVQEGYRISDERRAQLQHDLQAKPKFMSRHRSNPLPITAELGQIIQDHSPSNIQSVTDSLCVRYQGTAGWIGIILQGIVEVMSPVGAVRRIELATSKVPAKETQDSFARSFEFYQIVSAFASLMEEISNQATITGELDEAIAGWLSRQCSPTTMNGTILIDEMNQEYSWVPLFITLLVVHGCVSLEIVLKDFAIPWFRHISQETQQANGTDAAEHRVLQFSKNLVALVRLLVVREQCKPNFEDAINTSQPWILRIEDIFRLETSRQTYLTSGLDKIEPLFGLMEYLVIIGANLPLSSTLLRELVMLRADMLKVERFRQACIRDLDGVYQRFATQDVGGANERKTKKKMLSIVDELIGGNPCFERQGMAHDLAPSFVEKLSHIFMNVSQWNEELCRVQVNLLLDNILLSDGSSSNPNNPHILGDDSTTNLATTPGMDSILRSTPTSTNEELVLFVDFSFNMALSDDSNDKKSQKSQRRFTFLKNMLNGIREPVLSELLSHGVRLLEGCGATTFPENVLLLTTEGCIPTSFESAKFSRRSHAFLNIMQHMIAEDVWTSSKKIELLKTLHVQIKRYKDGADVYKVMEGAQVSYNNAIRAMSLVKNNVDMAIALLMNDGIPGNSRDTQGIDVMLQDIRTSLLVRLKLVVPFAALIWEHPKAEECDILEWVKVLVSLLGNPLVHGNGSQEKFFEFVLDLVSLLIDEVPRELRKPNLLHLSSMNGELAFLPSMFLSRVKRILPFLTHNIYITSTRLASSLLGSQSSNITPQQQQQHLENCMEHSKPWEWLEDYVSDPPAENDAPINISLFDARKVKKAEGTYAKWYKSGFSDKLASEDDHDEPLRVSLIGKSRKRSVDTMEDNGFIFIVDDDEDVNSTTTPKRRLIDMEEGELP</sequence>
<keyword evidence="5" id="KW-0804">Transcription</keyword>
<evidence type="ECO:0000256" key="7">
    <source>
        <dbReference type="ARBA" id="ARBA00032010"/>
    </source>
</evidence>
<dbReference type="STRING" id="763407.A0A162TUR6"/>
<dbReference type="VEuPathDB" id="FungiDB:PHYBLDRAFT_182147"/>
<protein>
    <recommendedName>
        <fullName evidence="3">Mediator of RNA polymerase II transcription subunit 12</fullName>
    </recommendedName>
    <alternativeName>
        <fullName evidence="7">Mediator complex subunit 12</fullName>
    </alternativeName>
</protein>
<dbReference type="GO" id="GO:0016592">
    <property type="term" value="C:mediator complex"/>
    <property type="evidence" value="ECO:0007669"/>
    <property type="project" value="InterPro"/>
</dbReference>
<evidence type="ECO:0000259" key="9">
    <source>
        <dbReference type="SMART" id="SM01281"/>
    </source>
</evidence>
<dbReference type="PANTHER" id="PTHR46567">
    <property type="entry name" value="MEDIATOR OF RNA POLYMERASE II TRANSCRIPTION SUBUNIT 12"/>
    <property type="match status" value="1"/>
</dbReference>
<dbReference type="Pfam" id="PF09497">
    <property type="entry name" value="Med12"/>
    <property type="match status" value="1"/>
</dbReference>
<comment type="subcellular location">
    <subcellularLocation>
        <location evidence="1">Nucleus</location>
    </subcellularLocation>
</comment>
<proteinExistence type="inferred from homology"/>
<accession>A0A162TUR6</accession>
<feature type="region of interest" description="Disordered" evidence="8">
    <location>
        <begin position="1"/>
        <end position="74"/>
    </location>
</feature>
<evidence type="ECO:0000313" key="10">
    <source>
        <dbReference type="EMBL" id="OAD71152.1"/>
    </source>
</evidence>
<feature type="domain" description="Mediator complex subunit Med12" evidence="9">
    <location>
        <begin position="182"/>
        <end position="245"/>
    </location>
</feature>
<keyword evidence="6" id="KW-0539">Nucleus</keyword>
<dbReference type="InParanoid" id="A0A162TUR6"/>
<dbReference type="GeneID" id="28999481"/>
<evidence type="ECO:0000256" key="2">
    <source>
        <dbReference type="ARBA" id="ARBA00010289"/>
    </source>
</evidence>
<evidence type="ECO:0000256" key="3">
    <source>
        <dbReference type="ARBA" id="ARBA00019622"/>
    </source>
</evidence>
<keyword evidence="11" id="KW-1185">Reference proteome</keyword>
<dbReference type="Proteomes" id="UP000077315">
    <property type="component" value="Unassembled WGS sequence"/>
</dbReference>
<dbReference type="GO" id="GO:0006357">
    <property type="term" value="P:regulation of transcription by RNA polymerase II"/>
    <property type="evidence" value="ECO:0007669"/>
    <property type="project" value="InterPro"/>
</dbReference>
<feature type="region of interest" description="Disordered" evidence="8">
    <location>
        <begin position="290"/>
        <end position="321"/>
    </location>
</feature>
<dbReference type="SMART" id="SM01281">
    <property type="entry name" value="Med12"/>
    <property type="match status" value="1"/>
</dbReference>
<evidence type="ECO:0000256" key="6">
    <source>
        <dbReference type="ARBA" id="ARBA00023242"/>
    </source>
</evidence>
<evidence type="ECO:0000256" key="1">
    <source>
        <dbReference type="ARBA" id="ARBA00004123"/>
    </source>
</evidence>
<dbReference type="PANTHER" id="PTHR46567:SF1">
    <property type="entry name" value="MEDIATOR OF RNA POLYMERASE II TRANSCRIPTION SUBUNIT 12"/>
    <property type="match status" value="1"/>
</dbReference>
<feature type="compositionally biased region" description="Low complexity" evidence="8">
    <location>
        <begin position="290"/>
        <end position="299"/>
    </location>
</feature>
<feature type="compositionally biased region" description="Low complexity" evidence="8">
    <location>
        <begin position="40"/>
        <end position="72"/>
    </location>
</feature>
<evidence type="ECO:0000256" key="8">
    <source>
        <dbReference type="SAM" id="MobiDB-lite"/>
    </source>
</evidence>
<keyword evidence="4" id="KW-0805">Transcription regulation</keyword>
<reference evidence="11" key="1">
    <citation type="submission" date="2015-06" db="EMBL/GenBank/DDBJ databases">
        <title>Expansion of signal transduction pathways in fungi by whole-genome duplication.</title>
        <authorList>
            <consortium name="DOE Joint Genome Institute"/>
            <person name="Corrochano L.M."/>
            <person name="Kuo A."/>
            <person name="Marcet-Houben M."/>
            <person name="Polaino S."/>
            <person name="Salamov A."/>
            <person name="Villalobos J.M."/>
            <person name="Alvarez M.I."/>
            <person name="Avalos J."/>
            <person name="Benito E.P."/>
            <person name="Benoit I."/>
            <person name="Burger G."/>
            <person name="Camino L.P."/>
            <person name="Canovas D."/>
            <person name="Cerda-Olmedo E."/>
            <person name="Cheng J.-F."/>
            <person name="Dominguez A."/>
            <person name="Elias M."/>
            <person name="Eslava A.P."/>
            <person name="Glaser F."/>
            <person name="Grimwood J."/>
            <person name="Gutierrez G."/>
            <person name="Heitman J."/>
            <person name="Henrissat B."/>
            <person name="Iturriaga E.A."/>
            <person name="Lang B.F."/>
            <person name="Lavin J.L."/>
            <person name="Lee S."/>
            <person name="Li W."/>
            <person name="Lindquist E."/>
            <person name="Lopez-Garcia S."/>
            <person name="Luque E.M."/>
            <person name="Marcos A.T."/>
            <person name="Martin J."/>
            <person name="McCluskey K."/>
            <person name="Medina H.R."/>
            <person name="Miralles-Duran A."/>
            <person name="Miyazaki A."/>
            <person name="Munoz-Torres E."/>
            <person name="Oguiza J.A."/>
            <person name="Ohm R."/>
            <person name="Olmedo M."/>
            <person name="Orejas M."/>
            <person name="Ortiz-Castellanos L."/>
            <person name="Pisabarro A.G."/>
            <person name="Rodriguez-Romero J."/>
            <person name="Ruiz-Herrera J."/>
            <person name="Ruiz-Vazquez R."/>
            <person name="Sanz C."/>
            <person name="Schackwitz W."/>
            <person name="Schmutz J."/>
            <person name="Shahriari M."/>
            <person name="Shelest E."/>
            <person name="Silva-Franco F."/>
            <person name="Soanes D."/>
            <person name="Syed K."/>
            <person name="Tagua V.G."/>
            <person name="Talbot N.J."/>
            <person name="Thon M."/>
            <person name="De vries R.P."/>
            <person name="Wiebenga A."/>
            <person name="Yadav J.S."/>
            <person name="Braun E.L."/>
            <person name="Baker S."/>
            <person name="Garre V."/>
            <person name="Horwitz B."/>
            <person name="Torres-Martinez S."/>
            <person name="Idnurm A."/>
            <person name="Herrera-Estrella A."/>
            <person name="Gabaldon T."/>
            <person name="Grigoriev I.V."/>
        </authorList>
    </citation>
    <scope>NUCLEOTIDE SEQUENCE [LARGE SCALE GENOMIC DNA]</scope>
    <source>
        <strain evidence="11">NRRL 1555(-)</strain>
    </source>
</reference>
<gene>
    <name evidence="10" type="ORF">PHYBLDRAFT_182147</name>
</gene>
<dbReference type="OrthoDB" id="20828at2759"/>